<evidence type="ECO:0000256" key="16">
    <source>
        <dbReference type="ARBA" id="ARBA00049966"/>
    </source>
</evidence>
<evidence type="ECO:0000256" key="15">
    <source>
        <dbReference type="ARBA" id="ARBA00049902"/>
    </source>
</evidence>
<evidence type="ECO:0000256" key="5">
    <source>
        <dbReference type="ARBA" id="ARBA00022960"/>
    </source>
</evidence>
<comment type="similarity">
    <text evidence="11">Belongs to the SEDS family. FtsW subfamily.</text>
</comment>
<feature type="transmembrane region" description="Helical" evidence="17">
    <location>
        <begin position="105"/>
        <end position="126"/>
    </location>
</feature>
<name>A0A9D1PN89_9BACI</name>
<comment type="subcellular location">
    <subcellularLocation>
        <location evidence="1">Membrane</location>
        <topology evidence="1">Multi-pass membrane protein</topology>
    </subcellularLocation>
</comment>
<comment type="function">
    <text evidence="16">Peptidoglycan polymerase that is essential for cell division.</text>
</comment>
<dbReference type="PANTHER" id="PTHR30474:SF2">
    <property type="entry name" value="PEPTIDOGLYCAN GLYCOSYLTRANSFERASE FTSW-RELATED"/>
    <property type="match status" value="1"/>
</dbReference>
<keyword evidence="7 17" id="KW-1133">Transmembrane helix</keyword>
<comment type="catalytic activity">
    <reaction evidence="15">
        <text>[GlcNAc-(1-&gt;4)-Mur2Ac(oyl-L-Ala-gamma-D-Glu-L-Lys-D-Ala-D-Ala)](n)-di-trans,octa-cis-undecaprenyl diphosphate + beta-D-GlcNAc-(1-&gt;4)-Mur2Ac(oyl-L-Ala-gamma-D-Glu-L-Lys-D-Ala-D-Ala)-di-trans,octa-cis-undecaprenyl diphosphate = [GlcNAc-(1-&gt;4)-Mur2Ac(oyl-L-Ala-gamma-D-Glu-L-Lys-D-Ala-D-Ala)](n+1)-di-trans,octa-cis-undecaprenyl diphosphate + di-trans,octa-cis-undecaprenyl diphosphate + H(+)</text>
        <dbReference type="Rhea" id="RHEA:23708"/>
        <dbReference type="Rhea" id="RHEA-COMP:9602"/>
        <dbReference type="Rhea" id="RHEA-COMP:9603"/>
        <dbReference type="ChEBI" id="CHEBI:15378"/>
        <dbReference type="ChEBI" id="CHEBI:58405"/>
        <dbReference type="ChEBI" id="CHEBI:60033"/>
        <dbReference type="ChEBI" id="CHEBI:78435"/>
        <dbReference type="EC" id="2.4.99.28"/>
    </reaction>
</comment>
<evidence type="ECO:0000256" key="4">
    <source>
        <dbReference type="ARBA" id="ARBA00022692"/>
    </source>
</evidence>
<dbReference type="Pfam" id="PF01098">
    <property type="entry name" value="FTSW_RODA_SPOVE"/>
    <property type="match status" value="1"/>
</dbReference>
<comment type="caution">
    <text evidence="18">The sequence shown here is derived from an EMBL/GenBank/DDBJ whole genome shotgun (WGS) entry which is preliminary data.</text>
</comment>
<evidence type="ECO:0000256" key="17">
    <source>
        <dbReference type="SAM" id="Phobius"/>
    </source>
</evidence>
<feature type="transmembrane region" description="Helical" evidence="17">
    <location>
        <begin position="162"/>
        <end position="181"/>
    </location>
</feature>
<feature type="transmembrane region" description="Helical" evidence="17">
    <location>
        <begin position="12"/>
        <end position="37"/>
    </location>
</feature>
<evidence type="ECO:0000256" key="7">
    <source>
        <dbReference type="ARBA" id="ARBA00022989"/>
    </source>
</evidence>
<keyword evidence="2" id="KW-0328">Glycosyltransferase</keyword>
<keyword evidence="6" id="KW-0573">Peptidoglycan synthesis</keyword>
<keyword evidence="8 17" id="KW-0472">Membrane</keyword>
<proteinExistence type="inferred from homology"/>
<evidence type="ECO:0000256" key="3">
    <source>
        <dbReference type="ARBA" id="ARBA00022679"/>
    </source>
</evidence>
<feature type="transmembrane region" description="Helical" evidence="17">
    <location>
        <begin position="49"/>
        <end position="67"/>
    </location>
</feature>
<dbReference type="PROSITE" id="PS00428">
    <property type="entry name" value="FTSW_RODA_SPOVE"/>
    <property type="match status" value="1"/>
</dbReference>
<gene>
    <name evidence="18" type="ORF">H9895_10815</name>
</gene>
<evidence type="ECO:0000256" key="12">
    <source>
        <dbReference type="ARBA" id="ARBA00041185"/>
    </source>
</evidence>
<dbReference type="PANTHER" id="PTHR30474">
    <property type="entry name" value="CELL CYCLE PROTEIN"/>
    <property type="match status" value="1"/>
</dbReference>
<accession>A0A9D1PN89</accession>
<dbReference type="EMBL" id="DXHX01000156">
    <property type="protein sequence ID" value="HIV75555.1"/>
    <property type="molecule type" value="Genomic_DNA"/>
</dbReference>
<evidence type="ECO:0000256" key="13">
    <source>
        <dbReference type="ARBA" id="ARBA00041418"/>
    </source>
</evidence>
<feature type="transmembrane region" description="Helical" evidence="17">
    <location>
        <begin position="275"/>
        <end position="296"/>
    </location>
</feature>
<feature type="transmembrane region" description="Helical" evidence="17">
    <location>
        <begin position="138"/>
        <end position="156"/>
    </location>
</feature>
<dbReference type="AlphaFoldDB" id="A0A9D1PN89"/>
<dbReference type="InterPro" id="IPR001182">
    <property type="entry name" value="FtsW/RodA"/>
</dbReference>
<dbReference type="Proteomes" id="UP000823937">
    <property type="component" value="Unassembled WGS sequence"/>
</dbReference>
<evidence type="ECO:0000313" key="19">
    <source>
        <dbReference type="Proteomes" id="UP000823937"/>
    </source>
</evidence>
<dbReference type="EC" id="2.4.99.28" evidence="14"/>
<dbReference type="GO" id="GO:0051301">
    <property type="term" value="P:cell division"/>
    <property type="evidence" value="ECO:0007669"/>
    <property type="project" value="InterPro"/>
</dbReference>
<dbReference type="GO" id="GO:0008360">
    <property type="term" value="P:regulation of cell shape"/>
    <property type="evidence" value="ECO:0007669"/>
    <property type="project" value="UniProtKB-KW"/>
</dbReference>
<evidence type="ECO:0000313" key="18">
    <source>
        <dbReference type="EMBL" id="HIV75555.1"/>
    </source>
</evidence>
<reference evidence="18" key="1">
    <citation type="journal article" date="2021" name="PeerJ">
        <title>Extensive microbial diversity within the chicken gut microbiome revealed by metagenomics and culture.</title>
        <authorList>
            <person name="Gilroy R."/>
            <person name="Ravi A."/>
            <person name="Getino M."/>
            <person name="Pursley I."/>
            <person name="Horton D.L."/>
            <person name="Alikhan N.F."/>
            <person name="Baker D."/>
            <person name="Gharbi K."/>
            <person name="Hall N."/>
            <person name="Watson M."/>
            <person name="Adriaenssens E.M."/>
            <person name="Foster-Nyarko E."/>
            <person name="Jarju S."/>
            <person name="Secka A."/>
            <person name="Antonio M."/>
            <person name="Oren A."/>
            <person name="Chaudhuri R.R."/>
            <person name="La Ragione R."/>
            <person name="Hildebrand F."/>
            <person name="Pallen M.J."/>
        </authorList>
    </citation>
    <scope>NUCLEOTIDE SEQUENCE</scope>
    <source>
        <strain evidence="18">CHK169-2315</strain>
    </source>
</reference>
<keyword evidence="3" id="KW-0808">Transferase</keyword>
<evidence type="ECO:0000256" key="1">
    <source>
        <dbReference type="ARBA" id="ARBA00004141"/>
    </source>
</evidence>
<dbReference type="GO" id="GO:0015648">
    <property type="term" value="F:lipid-linked peptidoglycan transporter activity"/>
    <property type="evidence" value="ECO:0007669"/>
    <property type="project" value="TreeGrafter"/>
</dbReference>
<dbReference type="GO" id="GO:0009252">
    <property type="term" value="P:peptidoglycan biosynthetic process"/>
    <property type="evidence" value="ECO:0007669"/>
    <property type="project" value="UniProtKB-KW"/>
</dbReference>
<feature type="transmembrane region" description="Helical" evidence="17">
    <location>
        <begin position="308"/>
        <end position="335"/>
    </location>
</feature>
<feature type="transmembrane region" description="Helical" evidence="17">
    <location>
        <begin position="341"/>
        <end position="359"/>
    </location>
</feature>
<evidence type="ECO:0000256" key="11">
    <source>
        <dbReference type="ARBA" id="ARBA00038053"/>
    </source>
</evidence>
<protein>
    <recommendedName>
        <fullName evidence="12">Probable peptidoglycan glycosyltransferase FtsW</fullName>
        <ecNumber evidence="14">2.4.99.28</ecNumber>
    </recommendedName>
    <alternativeName>
        <fullName evidence="13">Cell division protein FtsW</fullName>
    </alternativeName>
    <alternativeName>
        <fullName evidence="10">Cell wall polymerase</fullName>
    </alternativeName>
    <alternativeName>
        <fullName evidence="9">Peptidoglycan polymerase</fullName>
    </alternativeName>
</protein>
<dbReference type="InterPro" id="IPR018365">
    <property type="entry name" value="Cell_cycle_FtsW-rel_CS"/>
</dbReference>
<feature type="transmembrane region" description="Helical" evidence="17">
    <location>
        <begin position="188"/>
        <end position="207"/>
    </location>
</feature>
<evidence type="ECO:0000256" key="9">
    <source>
        <dbReference type="ARBA" id="ARBA00032370"/>
    </source>
</evidence>
<organism evidence="18 19">
    <name type="scientific">Candidatus Pseudogracilibacillus intestinigallinarum</name>
    <dbReference type="NCBI Taxonomy" id="2838742"/>
    <lineage>
        <taxon>Bacteria</taxon>
        <taxon>Bacillati</taxon>
        <taxon>Bacillota</taxon>
        <taxon>Bacilli</taxon>
        <taxon>Bacillales</taxon>
        <taxon>Bacillaceae</taxon>
        <taxon>Pseudogracilibacillus</taxon>
    </lineage>
</organism>
<evidence type="ECO:0000256" key="2">
    <source>
        <dbReference type="ARBA" id="ARBA00022676"/>
    </source>
</evidence>
<dbReference type="GO" id="GO:0032153">
    <property type="term" value="C:cell division site"/>
    <property type="evidence" value="ECO:0007669"/>
    <property type="project" value="TreeGrafter"/>
</dbReference>
<evidence type="ECO:0000256" key="8">
    <source>
        <dbReference type="ARBA" id="ARBA00023136"/>
    </source>
</evidence>
<dbReference type="GO" id="GO:0005886">
    <property type="term" value="C:plasma membrane"/>
    <property type="evidence" value="ECO:0007669"/>
    <property type="project" value="TreeGrafter"/>
</dbReference>
<reference evidence="18" key="2">
    <citation type="submission" date="2021-04" db="EMBL/GenBank/DDBJ databases">
        <authorList>
            <person name="Gilroy R."/>
        </authorList>
    </citation>
    <scope>NUCLEOTIDE SEQUENCE</scope>
    <source>
        <strain evidence="18">CHK169-2315</strain>
    </source>
</reference>
<sequence length="374" mass="40341">MRKLLKDFDFVLMITPILLAGFGVVMVYSASMLIAVVQGLDSSFYLTRQLIWFCLSVSVFLFVSIFPYKNYIRLMPIILIGSIAGLVLVLLFGESANNAVRAISLFGFNLQPAEFVKLAIVIYLAFIYSKKQSRINNFVHSVLPPLILSGFLIFLIVLQPDIGTASIIVFVVIVISLSAGVKMKYLGFIGGVLAIILTPIIYFSGFVTPTRIERFKGAYDPFTDASDSGFQLIQSYVAIGGGDLLGQGLGQSIQKLGYLYGAHTDFIMAIIAEELGVFGIVIVMGLFITIVVKGVMLATKCKDGFGSLLAIGITSLISIQAFINLGSISGILPITGVPLPFISYGGSSLLTCMIAMGILNNIAKTVNGYENITN</sequence>
<keyword evidence="4 17" id="KW-0812">Transmembrane</keyword>
<keyword evidence="5" id="KW-0133">Cell shape</keyword>
<feature type="transmembrane region" description="Helical" evidence="17">
    <location>
        <begin position="74"/>
        <end position="93"/>
    </location>
</feature>
<evidence type="ECO:0000256" key="6">
    <source>
        <dbReference type="ARBA" id="ARBA00022984"/>
    </source>
</evidence>
<dbReference type="GO" id="GO:0008955">
    <property type="term" value="F:peptidoglycan glycosyltransferase activity"/>
    <property type="evidence" value="ECO:0007669"/>
    <property type="project" value="UniProtKB-EC"/>
</dbReference>
<evidence type="ECO:0000256" key="10">
    <source>
        <dbReference type="ARBA" id="ARBA00033270"/>
    </source>
</evidence>
<evidence type="ECO:0000256" key="14">
    <source>
        <dbReference type="ARBA" id="ARBA00044770"/>
    </source>
</evidence>